<protein>
    <submittedName>
        <fullName evidence="1">Uncharacterized protein</fullName>
    </submittedName>
</protein>
<dbReference type="AlphaFoldDB" id="A0A1C7MLK2"/>
<proteinExistence type="predicted"/>
<sequence>MMPHGDSPWLTVAPVVAHYQVQLLACQLATCLRSSTITPGGGRLAHTPDATYILIMMTSSAVQTVRNRQRLSCQQQF</sequence>
<keyword evidence="2" id="KW-1185">Reference proteome</keyword>
<accession>A0A1C7MLK2</accession>
<dbReference type="EMBL" id="LUGG01000002">
    <property type="protein sequence ID" value="OBZ77698.1"/>
    <property type="molecule type" value="Genomic_DNA"/>
</dbReference>
<gene>
    <name evidence="1" type="ORF">A0H81_02415</name>
</gene>
<comment type="caution">
    <text evidence="1">The sequence shown here is derived from an EMBL/GenBank/DDBJ whole genome shotgun (WGS) entry which is preliminary data.</text>
</comment>
<evidence type="ECO:0000313" key="1">
    <source>
        <dbReference type="EMBL" id="OBZ77698.1"/>
    </source>
</evidence>
<reference evidence="1 2" key="1">
    <citation type="submission" date="2016-03" db="EMBL/GenBank/DDBJ databases">
        <title>Whole genome sequencing of Grifola frondosa 9006-11.</title>
        <authorList>
            <person name="Min B."/>
            <person name="Park H."/>
            <person name="Kim J.-G."/>
            <person name="Cho H."/>
            <person name="Oh Y.-L."/>
            <person name="Kong W.-S."/>
            <person name="Choi I.-G."/>
        </authorList>
    </citation>
    <scope>NUCLEOTIDE SEQUENCE [LARGE SCALE GENOMIC DNA]</scope>
    <source>
        <strain evidence="1 2">9006-11</strain>
    </source>
</reference>
<dbReference type="Proteomes" id="UP000092993">
    <property type="component" value="Unassembled WGS sequence"/>
</dbReference>
<evidence type="ECO:0000313" key="2">
    <source>
        <dbReference type="Proteomes" id="UP000092993"/>
    </source>
</evidence>
<name>A0A1C7MLK2_GRIFR</name>
<organism evidence="1 2">
    <name type="scientific">Grifola frondosa</name>
    <name type="common">Maitake</name>
    <name type="synonym">Polyporus frondosus</name>
    <dbReference type="NCBI Taxonomy" id="5627"/>
    <lineage>
        <taxon>Eukaryota</taxon>
        <taxon>Fungi</taxon>
        <taxon>Dikarya</taxon>
        <taxon>Basidiomycota</taxon>
        <taxon>Agaricomycotina</taxon>
        <taxon>Agaricomycetes</taxon>
        <taxon>Polyporales</taxon>
        <taxon>Grifolaceae</taxon>
        <taxon>Grifola</taxon>
    </lineage>
</organism>